<sequence>DGVLKPVKLTKQQLYKPPTNEELNRLQETESLFHSSLLRMQMEELLKEVTLSERRRKTIDSLVQEVTSLLASVPETTDRELSDQAWVPRGVKVPLLQAPYSVKGRFRMAPPLSVKLVGSYPLGTCSKPDVNVDLAVTMPAILHPKDYLNQRYHHKRALYLTGLAHHLSSSHAFGSLRFTYHHGNHLRPLLLLTPLGKEERSVTLRLHVCPPAGFFKPSRFHPRKNNVRTAWFLGQETPQQGISEPPTPHYNNSVLSDMLLESHKSFLSASAADFPGFREGVAVIKVWLRQRELHQGYGCFNGFLASMLVAYLLSKHKINSMMSAYQVLRNVLQFLASTDLTESGITLVKGTDSTVPALSEFHDAFQVVFVDPSGHVNLCGDMTGSKYRQVQHEARLSMQVWDNPKLDGFHALLMTPKPLVRTFDHIFHLSPVVKLQAACKKMELLSELLDHAGNYVAAALPFIMSLLQRGLGDRVRLLAHSLPQSPEWTIDSEPPKHKDKGLLSFGLLLNPEFSTNTLERGPPADSTQALEFRKLWGERAELRRFQDGSICEAVVWQGGSAFQKRLIPEQIIKHLLQLHAHIPESSVHYVGALLDEVIKVGREGGNTGEEASVQVIQSYDDLSRKLWNLDGLPLTVTSVQGAHPALRYTQVFPPVPMKPDYSCFRLEKSHRSLLPLEGKPCPAYIPAIKVICHMEGSGKWPQDREAIRHIKAAFHIRLGELLGQQHRLTCHPAPTHLDVYKDGLVFRVQVAYHRELQILRETLTPEGMMRYQDNEEALRLELETVHRPYLTSTLHGLQQQHSVFGATARLAKRWIGAHLLSASLSEESLDLLAASLFLQPAPHIAPSSPQVGFLRFLHLLASFDWRNDPLVVNLNGDITATEITETKNDFIASRASLPVMFIATPKDKKNSVWTKEGPSVQILQRLIVLAAESLRVLETQLKDPTQPQDVKMVLRPPLDIYDVLIHLNPKQVPLHAQAVDTPRIVFSRGALPSGAAGGSGNMPVVDFNPVACYLSELRDAFEELALFFCDPFGGTVIAVLWKPQAFAPQPFRASHVKARLVQVKGSEAQTVPNVEAILEDFETLGAGLVREVEVRSERWTI</sequence>
<feature type="domain" description="Nrap protein" evidence="10">
    <location>
        <begin position="421"/>
        <end position="580"/>
    </location>
</feature>
<dbReference type="InterPro" id="IPR035369">
    <property type="entry name" value="Nrap_D4"/>
</dbReference>
<dbReference type="InterPro" id="IPR035368">
    <property type="entry name" value="Nrap_D3"/>
</dbReference>
<gene>
    <name evidence="14" type="primary">Nol6_0</name>
    <name evidence="14" type="ORF">GTO93_0008774</name>
</gene>
<dbReference type="Pfam" id="PF17404">
    <property type="entry name" value="Nrap_D3"/>
    <property type="match status" value="1"/>
</dbReference>
<evidence type="ECO:0000256" key="1">
    <source>
        <dbReference type="ARBA" id="ARBA00004604"/>
    </source>
</evidence>
<dbReference type="Gene3D" id="1.10.1410.10">
    <property type="match status" value="2"/>
</dbReference>
<evidence type="ECO:0000256" key="7">
    <source>
        <dbReference type="RuleBase" id="RU364032"/>
    </source>
</evidence>
<evidence type="ECO:0000259" key="10">
    <source>
        <dbReference type="Pfam" id="PF17404"/>
    </source>
</evidence>
<feature type="non-terminal residue" evidence="14">
    <location>
        <position position="1"/>
    </location>
</feature>
<dbReference type="SUPFAM" id="SSF81631">
    <property type="entry name" value="PAP/OAS1 substrate-binding domain"/>
    <property type="match status" value="1"/>
</dbReference>
<evidence type="ECO:0000259" key="13">
    <source>
        <dbReference type="Pfam" id="PF17407"/>
    </source>
</evidence>
<evidence type="ECO:0000313" key="15">
    <source>
        <dbReference type="Proteomes" id="UP001166093"/>
    </source>
</evidence>
<dbReference type="Pfam" id="PF17406">
    <property type="entry name" value="Nrap_D5"/>
    <property type="match status" value="1"/>
</dbReference>
<dbReference type="EMBL" id="JAAWVQ010020812">
    <property type="protein sequence ID" value="MBN3272482.1"/>
    <property type="molecule type" value="Genomic_DNA"/>
</dbReference>
<name>A0ABS2XET4_POLSP</name>
<accession>A0ABS2XET4</accession>
<feature type="domain" description="Nrap protein" evidence="12">
    <location>
        <begin position="801"/>
        <end position="956"/>
    </location>
</feature>
<dbReference type="InterPro" id="IPR035371">
    <property type="entry name" value="Nrap_D6"/>
</dbReference>
<organism evidence="14 15">
    <name type="scientific">Polyodon spathula</name>
    <name type="common">North American paddlefish</name>
    <name type="synonym">Squalus spathula</name>
    <dbReference type="NCBI Taxonomy" id="7913"/>
    <lineage>
        <taxon>Eukaryota</taxon>
        <taxon>Metazoa</taxon>
        <taxon>Chordata</taxon>
        <taxon>Craniata</taxon>
        <taxon>Vertebrata</taxon>
        <taxon>Euteleostomi</taxon>
        <taxon>Actinopterygii</taxon>
        <taxon>Chondrostei</taxon>
        <taxon>Acipenseriformes</taxon>
        <taxon>Polyodontidae</taxon>
        <taxon>Polyodon</taxon>
    </lineage>
</organism>
<evidence type="ECO:0000259" key="12">
    <source>
        <dbReference type="Pfam" id="PF17406"/>
    </source>
</evidence>
<dbReference type="PANTHER" id="PTHR17972">
    <property type="entry name" value="NUCLEOLAR RNA-ASSOCIATED PROTEIN"/>
    <property type="match status" value="1"/>
</dbReference>
<keyword evidence="15" id="KW-1185">Reference proteome</keyword>
<feature type="domain" description="Nrap protein" evidence="8">
    <location>
        <begin position="132"/>
        <end position="270"/>
    </location>
</feature>
<comment type="caution">
    <text evidence="14">The sequence shown here is derived from an EMBL/GenBank/DDBJ whole genome shotgun (WGS) entry which is preliminary data.</text>
</comment>
<dbReference type="InterPro" id="IPR035367">
    <property type="entry name" value="Nrap_D2"/>
</dbReference>
<reference evidence="14" key="1">
    <citation type="journal article" date="2021" name="Cell">
        <title>Tracing the genetic footprints of vertebrate landing in non-teleost ray-finned fishes.</title>
        <authorList>
            <person name="Bi X."/>
            <person name="Wang K."/>
            <person name="Yang L."/>
            <person name="Pan H."/>
            <person name="Jiang H."/>
            <person name="Wei Q."/>
            <person name="Fang M."/>
            <person name="Yu H."/>
            <person name="Zhu C."/>
            <person name="Cai Y."/>
            <person name="He Y."/>
            <person name="Gan X."/>
            <person name="Zeng H."/>
            <person name="Yu D."/>
            <person name="Zhu Y."/>
            <person name="Jiang H."/>
            <person name="Qiu Q."/>
            <person name="Yang H."/>
            <person name="Zhang Y.E."/>
            <person name="Wang W."/>
            <person name="Zhu M."/>
            <person name="He S."/>
            <person name="Zhang G."/>
        </authorList>
    </citation>
    <scope>NUCLEOTIDE SEQUENCE</scope>
    <source>
        <strain evidence="14">Pddl_001</strain>
    </source>
</reference>
<dbReference type="InterPro" id="IPR035370">
    <property type="entry name" value="Nrap_D5"/>
</dbReference>
<dbReference type="Proteomes" id="UP001166093">
    <property type="component" value="Unassembled WGS sequence"/>
</dbReference>
<dbReference type="Pfam" id="PF03813">
    <property type="entry name" value="Nrap"/>
    <property type="match status" value="1"/>
</dbReference>
<dbReference type="InterPro" id="IPR005554">
    <property type="entry name" value="NOL6/Upt22"/>
</dbReference>
<comment type="function">
    <text evidence="6">Part of the small subunit (SSU) processome, first precursor of the small eukaryotic ribosomal subunit. During the assembly of the SSU processome in the nucleolus, many ribosome biogenesis factors, an RNA chaperone and ribosomal proteins associate with the nascent pre-rRNA and work in concert to generate RNA folding, modifications, rearrangements and cleavage as well as targeted degradation of pre-ribosomal RNA by the RNA exosome.</text>
</comment>
<evidence type="ECO:0000256" key="3">
    <source>
        <dbReference type="ARBA" id="ARBA00016437"/>
    </source>
</evidence>
<evidence type="ECO:0000256" key="4">
    <source>
        <dbReference type="ARBA" id="ARBA00022884"/>
    </source>
</evidence>
<feature type="domain" description="Nrap protein" evidence="9">
    <location>
        <begin position="277"/>
        <end position="415"/>
    </location>
</feature>
<evidence type="ECO:0000259" key="11">
    <source>
        <dbReference type="Pfam" id="PF17405"/>
    </source>
</evidence>
<evidence type="ECO:0000256" key="2">
    <source>
        <dbReference type="ARBA" id="ARBA00006674"/>
    </source>
</evidence>
<evidence type="ECO:0000313" key="14">
    <source>
        <dbReference type="EMBL" id="MBN3272482.1"/>
    </source>
</evidence>
<feature type="domain" description="Nrap protein" evidence="13">
    <location>
        <begin position="958"/>
        <end position="1092"/>
    </location>
</feature>
<dbReference type="InterPro" id="IPR035082">
    <property type="entry name" value="Nrap_D1"/>
</dbReference>
<evidence type="ECO:0000256" key="6">
    <source>
        <dbReference type="ARBA" id="ARBA00035000"/>
    </source>
</evidence>
<dbReference type="PANTHER" id="PTHR17972:SF0">
    <property type="entry name" value="NUCLEOLAR PROTEIN 6"/>
    <property type="match status" value="1"/>
</dbReference>
<comment type="similarity">
    <text evidence="2 7">Belongs to the NRAP family.</text>
</comment>
<dbReference type="Gene3D" id="3.30.70.3030">
    <property type="match status" value="1"/>
</dbReference>
<evidence type="ECO:0000259" key="8">
    <source>
        <dbReference type="Pfam" id="PF03813"/>
    </source>
</evidence>
<dbReference type="Pfam" id="PF17405">
    <property type="entry name" value="Nrap_D4"/>
    <property type="match status" value="1"/>
</dbReference>
<feature type="non-terminal residue" evidence="14">
    <location>
        <position position="1101"/>
    </location>
</feature>
<keyword evidence="4 7" id="KW-0694">RNA-binding</keyword>
<dbReference type="Pfam" id="PF17407">
    <property type="entry name" value="Nrap_D6"/>
    <property type="match status" value="1"/>
</dbReference>
<dbReference type="Pfam" id="PF17403">
    <property type="entry name" value="Nrap_D2"/>
    <property type="match status" value="1"/>
</dbReference>
<evidence type="ECO:0000259" key="9">
    <source>
        <dbReference type="Pfam" id="PF17403"/>
    </source>
</evidence>
<comment type="subcellular location">
    <subcellularLocation>
        <location evidence="1 7">Nucleus</location>
        <location evidence="1 7">Nucleolus</location>
    </subcellularLocation>
</comment>
<feature type="domain" description="Nrap protein" evidence="11">
    <location>
        <begin position="595"/>
        <end position="799"/>
    </location>
</feature>
<proteinExistence type="inferred from homology"/>
<evidence type="ECO:0000256" key="5">
    <source>
        <dbReference type="ARBA" id="ARBA00023242"/>
    </source>
</evidence>
<protein>
    <recommendedName>
        <fullName evidence="3 7">Nucleolar protein 6</fullName>
    </recommendedName>
</protein>
<keyword evidence="5 7" id="KW-0539">Nucleus</keyword>